<evidence type="ECO:0000259" key="7">
    <source>
        <dbReference type="Pfam" id="PF07992"/>
    </source>
</evidence>
<dbReference type="SUPFAM" id="SSF51905">
    <property type="entry name" value="FAD/NAD(P)-binding domain"/>
    <property type="match status" value="2"/>
</dbReference>
<keyword evidence="6" id="KW-0560">Oxidoreductase</keyword>
<keyword evidence="5" id="KW-0809">Transit peptide</keyword>
<dbReference type="GO" id="GO:0070224">
    <property type="term" value="F:sulfide:quinone oxidoreductase activity"/>
    <property type="evidence" value="ECO:0007669"/>
    <property type="project" value="TreeGrafter"/>
</dbReference>
<proteinExistence type="predicted"/>
<dbReference type="GO" id="GO:0071949">
    <property type="term" value="F:FAD binding"/>
    <property type="evidence" value="ECO:0007669"/>
    <property type="project" value="TreeGrafter"/>
</dbReference>
<dbReference type="PRINTS" id="PR00469">
    <property type="entry name" value="PNDRDTASEII"/>
</dbReference>
<evidence type="ECO:0000256" key="2">
    <source>
        <dbReference type="ARBA" id="ARBA00022630"/>
    </source>
</evidence>
<comment type="cofactor">
    <cofactor evidence="1">
        <name>FAD</name>
        <dbReference type="ChEBI" id="CHEBI:57692"/>
    </cofactor>
</comment>
<dbReference type="InterPro" id="IPR023753">
    <property type="entry name" value="FAD/NAD-binding_dom"/>
</dbReference>
<dbReference type="AlphaFoldDB" id="A0A1I1LHG5"/>
<dbReference type="GO" id="GO:0048038">
    <property type="term" value="F:quinone binding"/>
    <property type="evidence" value="ECO:0007669"/>
    <property type="project" value="UniProtKB-KW"/>
</dbReference>
<dbReference type="FunFam" id="3.50.50.60:FF:000034">
    <property type="entry name" value="sulfide:quinone oxidoreductase, mitochondrial"/>
    <property type="match status" value="1"/>
</dbReference>
<dbReference type="OrthoDB" id="9802771at2"/>
<keyword evidence="2" id="KW-0285">Flavoprotein</keyword>
<accession>A0A1I1LHG5</accession>
<dbReference type="InterPro" id="IPR015904">
    <property type="entry name" value="Sulphide_quinone_reductase"/>
</dbReference>
<evidence type="ECO:0000313" key="9">
    <source>
        <dbReference type="Proteomes" id="UP000199046"/>
    </source>
</evidence>
<keyword evidence="4" id="KW-0274">FAD</keyword>
<organism evidence="8 9">
    <name type="scientific">Kushneria avicenniae</name>
    <dbReference type="NCBI Taxonomy" id="402385"/>
    <lineage>
        <taxon>Bacteria</taxon>
        <taxon>Pseudomonadati</taxon>
        <taxon>Pseudomonadota</taxon>
        <taxon>Gammaproteobacteria</taxon>
        <taxon>Oceanospirillales</taxon>
        <taxon>Halomonadaceae</taxon>
        <taxon>Kushneria</taxon>
    </lineage>
</organism>
<dbReference type="Gene3D" id="3.50.50.60">
    <property type="entry name" value="FAD/NAD(P)-binding domain"/>
    <property type="match status" value="2"/>
</dbReference>
<dbReference type="GO" id="GO:0070221">
    <property type="term" value="P:sulfide oxidation, using sulfide:quinone oxidoreductase"/>
    <property type="evidence" value="ECO:0007669"/>
    <property type="project" value="TreeGrafter"/>
</dbReference>
<protein>
    <submittedName>
        <fullName evidence="8">Sulfide:quinone oxidoreductase</fullName>
    </submittedName>
</protein>
<keyword evidence="3" id="KW-0874">Quinone</keyword>
<dbReference type="Pfam" id="PF07992">
    <property type="entry name" value="Pyr_redox_2"/>
    <property type="match status" value="1"/>
</dbReference>
<dbReference type="InterPro" id="IPR036188">
    <property type="entry name" value="FAD/NAD-bd_sf"/>
</dbReference>
<feature type="domain" description="FAD/NAD(P)-binding" evidence="7">
    <location>
        <begin position="13"/>
        <end position="126"/>
    </location>
</feature>
<evidence type="ECO:0000256" key="5">
    <source>
        <dbReference type="ARBA" id="ARBA00022946"/>
    </source>
</evidence>
<reference evidence="9" key="1">
    <citation type="submission" date="2016-10" db="EMBL/GenBank/DDBJ databases">
        <authorList>
            <person name="Varghese N."/>
            <person name="Submissions S."/>
        </authorList>
    </citation>
    <scope>NUCLEOTIDE SEQUENCE [LARGE SCALE GENOMIC DNA]</scope>
    <source>
        <strain evidence="9">DSM 23439</strain>
    </source>
</reference>
<name>A0A1I1LHG5_9GAMM</name>
<dbReference type="STRING" id="402385.SAMN05421848_2474"/>
<dbReference type="Proteomes" id="UP000199046">
    <property type="component" value="Unassembled WGS sequence"/>
</dbReference>
<dbReference type="PANTHER" id="PTHR10632:SF2">
    <property type="entry name" value="SULFIDE:QUINONE OXIDOREDUCTASE, MITOCHONDRIAL"/>
    <property type="match status" value="1"/>
</dbReference>
<evidence type="ECO:0000256" key="1">
    <source>
        <dbReference type="ARBA" id="ARBA00001974"/>
    </source>
</evidence>
<evidence type="ECO:0000256" key="6">
    <source>
        <dbReference type="ARBA" id="ARBA00023002"/>
    </source>
</evidence>
<dbReference type="EMBL" id="FOLY01000005">
    <property type="protein sequence ID" value="SFC72627.1"/>
    <property type="molecule type" value="Genomic_DNA"/>
</dbReference>
<evidence type="ECO:0000256" key="3">
    <source>
        <dbReference type="ARBA" id="ARBA00022719"/>
    </source>
</evidence>
<evidence type="ECO:0000256" key="4">
    <source>
        <dbReference type="ARBA" id="ARBA00022827"/>
    </source>
</evidence>
<gene>
    <name evidence="8" type="ORF">SAMN05421848_2474</name>
</gene>
<dbReference type="PANTHER" id="PTHR10632">
    <property type="entry name" value="SULFIDE:QUINONE OXIDOREDUCTASE"/>
    <property type="match status" value="1"/>
</dbReference>
<sequence>MTGQTPGAREEHHDVIVIGAGAAGIAIARGLQKRSARLDIAIVDPASQHYYQPGWTLVGGGVFDADTTRRPMQKVLPDGVTHYAQAAAAIDPEAGVVRSGDGRLLHYRALVVAPGLELHWEGIDGLTATLGECGVTSNYRFDLAPYTWSLVQNLRQGRALFTQPAMPIKCAGAPQKAMYLACDYWRRQGVLDSINVQFHNTGGALFGVSDYLPALMAHVERYGIGLEFHQQLVAVDGPGRQAHFLVQNADGRQHEHVESFDMLHVVPPQRAPALIRDSRLANDAGWLDLHHNTLQHRRYPAIFGAGDVSATPNAKTAAAVRVQAPVVADNVMAYLNGEALSPRYQGYGACPLTVANGRVVLAEFGYGGELMPTLPGWLNDGERATGLAWQLKVHLMPFIYWQMMLKGREWMVSRGA</sequence>
<dbReference type="RefSeq" id="WP_090134495.1">
    <property type="nucleotide sequence ID" value="NZ_FOLY01000005.1"/>
</dbReference>
<evidence type="ECO:0000313" key="8">
    <source>
        <dbReference type="EMBL" id="SFC72627.1"/>
    </source>
</evidence>
<keyword evidence="9" id="KW-1185">Reference proteome</keyword>